<dbReference type="AlphaFoldDB" id="A0A6A4NVA5"/>
<accession>A0A6A4NVA5</accession>
<feature type="compositionally biased region" description="Basic and acidic residues" evidence="1">
    <location>
        <begin position="318"/>
        <end position="330"/>
    </location>
</feature>
<protein>
    <submittedName>
        <fullName evidence="3">Putative DnaJ domain-containing protein</fullName>
    </submittedName>
</protein>
<evidence type="ECO:0000259" key="2">
    <source>
        <dbReference type="PROSITE" id="PS50076"/>
    </source>
</evidence>
<evidence type="ECO:0000313" key="4">
    <source>
        <dbReference type="Proteomes" id="UP000447434"/>
    </source>
</evidence>
<dbReference type="SMART" id="SM00271">
    <property type="entry name" value="DnaJ"/>
    <property type="match status" value="1"/>
</dbReference>
<feature type="compositionally biased region" description="Basic and acidic residues" evidence="1">
    <location>
        <begin position="416"/>
        <end position="431"/>
    </location>
</feature>
<dbReference type="Proteomes" id="UP000447434">
    <property type="component" value="Chromosome 18"/>
</dbReference>
<evidence type="ECO:0000256" key="1">
    <source>
        <dbReference type="SAM" id="MobiDB-lite"/>
    </source>
</evidence>
<reference evidence="4" key="1">
    <citation type="journal article" date="2020" name="Nat. Commun.">
        <title>Genome sequence of the cluster root forming white lupin.</title>
        <authorList>
            <person name="Hufnagel B."/>
            <person name="Marques A."/>
            <person name="Soriano A."/>
            <person name="Marques L."/>
            <person name="Divol F."/>
            <person name="Doumas P."/>
            <person name="Sallet E."/>
            <person name="Mancinotti D."/>
            <person name="Carrere S."/>
            <person name="Marande W."/>
            <person name="Arribat S."/>
            <person name="Keller J."/>
            <person name="Huneau C."/>
            <person name="Blein T."/>
            <person name="Aime D."/>
            <person name="Laguerre M."/>
            <person name="Taylor J."/>
            <person name="Schubert V."/>
            <person name="Nelson M."/>
            <person name="Geu-Flores F."/>
            <person name="Crespi M."/>
            <person name="Gallardo-Guerrero K."/>
            <person name="Delaux P.-M."/>
            <person name="Salse J."/>
            <person name="Berges H."/>
            <person name="Guyot R."/>
            <person name="Gouzy J."/>
            <person name="Peret B."/>
        </authorList>
    </citation>
    <scope>NUCLEOTIDE SEQUENCE [LARGE SCALE GENOMIC DNA]</scope>
    <source>
        <strain evidence="4">cv. Amiga</strain>
    </source>
</reference>
<feature type="compositionally biased region" description="Basic and acidic residues" evidence="1">
    <location>
        <begin position="391"/>
        <end position="406"/>
    </location>
</feature>
<dbReference type="EMBL" id="WOCE01000018">
    <property type="protein sequence ID" value="KAE9594625.1"/>
    <property type="molecule type" value="Genomic_DNA"/>
</dbReference>
<organism evidence="3 4">
    <name type="scientific">Lupinus albus</name>
    <name type="common">White lupine</name>
    <name type="synonym">Lupinus termis</name>
    <dbReference type="NCBI Taxonomy" id="3870"/>
    <lineage>
        <taxon>Eukaryota</taxon>
        <taxon>Viridiplantae</taxon>
        <taxon>Streptophyta</taxon>
        <taxon>Embryophyta</taxon>
        <taxon>Tracheophyta</taxon>
        <taxon>Spermatophyta</taxon>
        <taxon>Magnoliopsida</taxon>
        <taxon>eudicotyledons</taxon>
        <taxon>Gunneridae</taxon>
        <taxon>Pentapetalae</taxon>
        <taxon>rosids</taxon>
        <taxon>fabids</taxon>
        <taxon>Fabales</taxon>
        <taxon>Fabaceae</taxon>
        <taxon>Papilionoideae</taxon>
        <taxon>50 kb inversion clade</taxon>
        <taxon>genistoids sensu lato</taxon>
        <taxon>core genistoids</taxon>
        <taxon>Genisteae</taxon>
        <taxon>Lupinus</taxon>
    </lineage>
</organism>
<dbReference type="PRINTS" id="PR00625">
    <property type="entry name" value="JDOMAIN"/>
</dbReference>
<comment type="caution">
    <text evidence="3">The sequence shown here is derived from an EMBL/GenBank/DDBJ whole genome shotgun (WGS) entry which is preliminary data.</text>
</comment>
<dbReference type="Pfam" id="PF11926">
    <property type="entry name" value="DUF3444"/>
    <property type="match status" value="1"/>
</dbReference>
<proteinExistence type="predicted"/>
<feature type="compositionally biased region" description="Low complexity" evidence="1">
    <location>
        <begin position="298"/>
        <end position="307"/>
    </location>
</feature>
<feature type="compositionally biased region" description="Polar residues" evidence="1">
    <location>
        <begin position="262"/>
        <end position="275"/>
    </location>
</feature>
<dbReference type="OrthoDB" id="10250354at2759"/>
<dbReference type="PROSITE" id="PS50076">
    <property type="entry name" value="DNAJ_2"/>
    <property type="match status" value="1"/>
</dbReference>
<dbReference type="InterPro" id="IPR001623">
    <property type="entry name" value="DnaJ_domain"/>
</dbReference>
<feature type="compositionally biased region" description="Basic residues" evidence="1">
    <location>
        <begin position="331"/>
        <end position="340"/>
    </location>
</feature>
<feature type="region of interest" description="Disordered" evidence="1">
    <location>
        <begin position="254"/>
        <end position="374"/>
    </location>
</feature>
<evidence type="ECO:0000313" key="3">
    <source>
        <dbReference type="EMBL" id="KAE9594625.1"/>
    </source>
</evidence>
<name>A0A6A4NVA5_LUPAL</name>
<dbReference type="Pfam" id="PF00226">
    <property type="entry name" value="DnaJ"/>
    <property type="match status" value="1"/>
</dbReference>
<dbReference type="CDD" id="cd06257">
    <property type="entry name" value="DnaJ"/>
    <property type="match status" value="1"/>
</dbReference>
<feature type="region of interest" description="Disordered" evidence="1">
    <location>
        <begin position="386"/>
        <end position="440"/>
    </location>
</feature>
<sequence>MDCNKEEALRARDIAEKKMETKDFAGARKVALKAKQLYPDLESISQMLIVCDVHCAAEHKLNGNEMDWYKILQIELTANDATIKKQYRKFALQLHPDKNKFSGAEAAFKLIGEAQRVLLDSLSRSRFDAMYRRVTMNKNAMPSYNLQKVPTNFSSSMQRNVRPTFTNLNPQKFQQPRQSSQQGVLNGGSATFWTACTFCSYRYEYYREVLNRALRCQNCNKPFIAYDVDMKGTTPATNSTQQAFGQQKYGVNHGASKAGAESQGNFNNFKTNAQPSGKKGPTIDASRKPNRKRKNQGSESTESSDSEVVFADNDSFDGVEKFSSNRDEHRRRSTRQKHQVSYKENVSDDDDDDDNALKPSKRRKGSGSSSDADEICGDAAKMNYQKGSVSDLKDDHKEFKRKHSEESLVNGDDEIKEARGKEAGDNSKTDEASESTSFAFPDPEFNDFDKDKKEECFEAGQIWALFDTADGMPRFYAIIRKVFSHGFKVRLTWLEPDPDEDDEIHWFNEQLPIACGKFKLGATDTTEDHLMFSHLHFFEKINRSTFKVYPRKCETWALFKNWDIKWYMDAKSHQQYDYEFVEILSDYVEGEGVVVAYLAKLKDFVSLFSRIMKEGEHTVQIPSSELFRFSHRVPSFKMSGEERVGVPVGSYELDPASLPQNLEEITIPEHVELKVGPSPSVRMNTKPDGVYFQG</sequence>
<dbReference type="InterPro" id="IPR024593">
    <property type="entry name" value="DUF3444"/>
</dbReference>
<dbReference type="SUPFAM" id="SSF46565">
    <property type="entry name" value="Chaperone J-domain"/>
    <property type="match status" value="1"/>
</dbReference>
<gene>
    <name evidence="3" type="ORF">Lalb_Chr18g0055781</name>
</gene>
<dbReference type="Gene3D" id="1.10.287.110">
    <property type="entry name" value="DnaJ domain"/>
    <property type="match status" value="1"/>
</dbReference>
<dbReference type="PANTHER" id="PTHR45089">
    <property type="entry name" value="DNAJ HEAT SHOCK AMINO-TERMINAL DOMAIN PROTEIN-RELATED"/>
    <property type="match status" value="1"/>
</dbReference>
<keyword evidence="4" id="KW-1185">Reference proteome</keyword>
<dbReference type="PANTHER" id="PTHR45089:SF24">
    <property type="entry name" value="DNAJ HEAT SHOCK N-TERMINAL DOMAIN-CONTAINING PROTEIN"/>
    <property type="match status" value="1"/>
</dbReference>
<feature type="domain" description="J" evidence="2">
    <location>
        <begin position="67"/>
        <end position="131"/>
    </location>
</feature>
<dbReference type="InterPro" id="IPR036869">
    <property type="entry name" value="J_dom_sf"/>
</dbReference>